<proteinExistence type="predicted"/>
<organism evidence="1 2">
    <name type="scientific">Aspergillus pseudocaelatus</name>
    <dbReference type="NCBI Taxonomy" id="1825620"/>
    <lineage>
        <taxon>Eukaryota</taxon>
        <taxon>Fungi</taxon>
        <taxon>Dikarya</taxon>
        <taxon>Ascomycota</taxon>
        <taxon>Pezizomycotina</taxon>
        <taxon>Eurotiomycetes</taxon>
        <taxon>Eurotiomycetidae</taxon>
        <taxon>Eurotiales</taxon>
        <taxon>Aspergillaceae</taxon>
        <taxon>Aspergillus</taxon>
        <taxon>Aspergillus subgen. Circumdati</taxon>
    </lineage>
</organism>
<gene>
    <name evidence="1" type="ORF">BDV36DRAFT_301678</name>
</gene>
<reference evidence="1 2" key="1">
    <citation type="submission" date="2019-04" db="EMBL/GenBank/DDBJ databases">
        <authorList>
            <consortium name="DOE Joint Genome Institute"/>
            <person name="Mondo S."/>
            <person name="Kjaerbolling I."/>
            <person name="Vesth T."/>
            <person name="Frisvad J.C."/>
            <person name="Nybo J.L."/>
            <person name="Theobald S."/>
            <person name="Kildgaard S."/>
            <person name="Isbrandt T."/>
            <person name="Kuo A."/>
            <person name="Sato A."/>
            <person name="Lyhne E.K."/>
            <person name="Kogle M.E."/>
            <person name="Wiebenga A."/>
            <person name="Kun R.S."/>
            <person name="Lubbers R.J."/>
            <person name="Makela M.R."/>
            <person name="Barry K."/>
            <person name="Chovatia M."/>
            <person name="Clum A."/>
            <person name="Daum C."/>
            <person name="Haridas S."/>
            <person name="He G."/>
            <person name="LaButti K."/>
            <person name="Lipzen A."/>
            <person name="Riley R."/>
            <person name="Salamov A."/>
            <person name="Simmons B.A."/>
            <person name="Magnuson J.K."/>
            <person name="Henrissat B."/>
            <person name="Mortensen U.H."/>
            <person name="Larsen T.O."/>
            <person name="Devries R.P."/>
            <person name="Grigoriev I.V."/>
            <person name="Machida M."/>
            <person name="Baker S.E."/>
            <person name="Andersen M.R."/>
            <person name="Cantor M.N."/>
            <person name="Hua S.X."/>
        </authorList>
    </citation>
    <scope>NUCLEOTIDE SEQUENCE [LARGE SCALE GENOMIC DNA]</scope>
    <source>
        <strain evidence="1 2">CBS 117616</strain>
    </source>
</reference>
<evidence type="ECO:0000313" key="2">
    <source>
        <dbReference type="Proteomes" id="UP000325395"/>
    </source>
</evidence>
<accession>A0ABQ6W364</accession>
<keyword evidence="2" id="KW-1185">Reference proteome</keyword>
<name>A0ABQ6W364_9EURO</name>
<dbReference type="EMBL" id="ML735867">
    <property type="protein sequence ID" value="KAE8411598.1"/>
    <property type="molecule type" value="Genomic_DNA"/>
</dbReference>
<evidence type="ECO:0000313" key="1">
    <source>
        <dbReference type="EMBL" id="KAE8411598.1"/>
    </source>
</evidence>
<dbReference type="Proteomes" id="UP000325395">
    <property type="component" value="Unassembled WGS sequence"/>
</dbReference>
<protein>
    <submittedName>
        <fullName evidence="1">Uncharacterized protein</fullName>
    </submittedName>
</protein>
<sequence>MAPPLPSSNPSTSPIRFRPLLRLKPQKYLSGAEPVPLALLRSSFSRRHMLKSRLFAPPRTLTMLGVWELVMLSITEMGMWLSKRRVMLAWILWVKGGKVANVQFLEALRRLNIDLVHTNVVDILGELDAEFLSSLIGVWTSEALSEGTLKGVQFTKYSGGLSAIDRATQDHRDGKIAGKGVVSGI</sequence>